<dbReference type="PANTHER" id="PTHR40590">
    <property type="entry name" value="CYTOPLASMIC PROTEIN-RELATED"/>
    <property type="match status" value="1"/>
</dbReference>
<sequence>MSHTWKCRVAGMLLVALAVPAFAQVPAAKAAATQAKAAQAQQAAYVPPVPLLWKVSDADNAVYLLGSFHMLRATDYPLSKEAEAAFADASSLMLEISPEEAESPELRKAIMEAALRRDGSSLANELGTDTWTQLQAWGQRNAMPPEALSMFETWFVGLTISLVEMSKQGLDPKLGLDQHFMDKARKAGKPAMGLEKAAEQIGLLDGMDAQEQRQLVKQSLEEADKGPEYTERLHRAWRNGDADFIWRETALELKREFPRLYQRINVDRNNHWLPQIEQRLKQPGRDNTLVVVGALHLLGSDGVVEKLRAKGYKVERLCSTCKP</sequence>
<protein>
    <recommendedName>
        <fullName evidence="4">TraB family protein</fullName>
    </recommendedName>
</protein>
<organism evidence="2 3">
    <name type="scientific">Pseudoxanthomonas indica</name>
    <dbReference type="NCBI Taxonomy" id="428993"/>
    <lineage>
        <taxon>Bacteria</taxon>
        <taxon>Pseudomonadati</taxon>
        <taxon>Pseudomonadota</taxon>
        <taxon>Gammaproteobacteria</taxon>
        <taxon>Lysobacterales</taxon>
        <taxon>Lysobacteraceae</taxon>
        <taxon>Pseudoxanthomonas</taxon>
    </lineage>
</organism>
<proteinExistence type="predicted"/>
<dbReference type="RefSeq" id="WP_139381352.1">
    <property type="nucleotide sequence ID" value="NZ_BMCL01000003.1"/>
</dbReference>
<dbReference type="AlphaFoldDB" id="A0A1T5J194"/>
<accession>A0A1T5J194</accession>
<dbReference type="InterPro" id="IPR047111">
    <property type="entry name" value="YbaP-like"/>
</dbReference>
<dbReference type="InterPro" id="IPR002816">
    <property type="entry name" value="TraB/PrgY/GumN_fam"/>
</dbReference>
<reference evidence="2 3" key="1">
    <citation type="submission" date="2017-02" db="EMBL/GenBank/DDBJ databases">
        <authorList>
            <person name="Peterson S.W."/>
        </authorList>
    </citation>
    <scope>NUCLEOTIDE SEQUENCE [LARGE SCALE GENOMIC DNA]</scope>
    <source>
        <strain evidence="2 3">P15</strain>
    </source>
</reference>
<dbReference type="STRING" id="428993.SAMN06296058_0405"/>
<keyword evidence="1" id="KW-0732">Signal</keyword>
<evidence type="ECO:0000313" key="2">
    <source>
        <dbReference type="EMBL" id="SKC44998.1"/>
    </source>
</evidence>
<gene>
    <name evidence="2" type="ORF">SAMN06296058_0405</name>
</gene>
<evidence type="ECO:0000256" key="1">
    <source>
        <dbReference type="SAM" id="SignalP"/>
    </source>
</evidence>
<dbReference type="PANTHER" id="PTHR40590:SF1">
    <property type="entry name" value="CYTOPLASMIC PROTEIN"/>
    <property type="match status" value="1"/>
</dbReference>
<evidence type="ECO:0008006" key="4">
    <source>
        <dbReference type="Google" id="ProtNLM"/>
    </source>
</evidence>
<feature type="signal peptide" evidence="1">
    <location>
        <begin position="1"/>
        <end position="23"/>
    </location>
</feature>
<dbReference type="CDD" id="cd14789">
    <property type="entry name" value="Tiki"/>
    <property type="match status" value="1"/>
</dbReference>
<dbReference type="EMBL" id="FUZV01000001">
    <property type="protein sequence ID" value="SKC44998.1"/>
    <property type="molecule type" value="Genomic_DNA"/>
</dbReference>
<dbReference type="OrthoDB" id="357294at2"/>
<dbReference type="Pfam" id="PF01963">
    <property type="entry name" value="TraB_PrgY_gumN"/>
    <property type="match status" value="1"/>
</dbReference>
<dbReference type="Proteomes" id="UP000190341">
    <property type="component" value="Unassembled WGS sequence"/>
</dbReference>
<evidence type="ECO:0000313" key="3">
    <source>
        <dbReference type="Proteomes" id="UP000190341"/>
    </source>
</evidence>
<keyword evidence="3" id="KW-1185">Reference proteome</keyword>
<feature type="chain" id="PRO_5012572292" description="TraB family protein" evidence="1">
    <location>
        <begin position="24"/>
        <end position="323"/>
    </location>
</feature>
<name>A0A1T5J194_9GAMM</name>